<proteinExistence type="predicted"/>
<keyword evidence="3" id="KW-0862">Zinc</keyword>
<feature type="domain" description="Zinc finger DksA/TraR C4-type" evidence="6">
    <location>
        <begin position="32"/>
        <end position="66"/>
    </location>
</feature>
<keyword evidence="1" id="KW-0479">Metal-binding</keyword>
<feature type="region of interest" description="Disordered" evidence="5">
    <location>
        <begin position="1"/>
        <end position="37"/>
    </location>
</feature>
<reference evidence="8" key="3">
    <citation type="journal article" date="2017" name="Plant Physiol. Biochem.">
        <title>Differential oxidative and antioxidative response of duckweed Lemna minor toward plant growth promoting/inhibiting bacteria.</title>
        <authorList>
            <person name="Ishizawa H."/>
            <person name="Kuroda M."/>
            <person name="Morikawa M."/>
            <person name="Ike M."/>
        </authorList>
    </citation>
    <scope>NUCLEOTIDE SEQUENCE [LARGE SCALE GENOMIC DNA]</scope>
    <source>
        <strain evidence="8">H3</strain>
    </source>
</reference>
<dbReference type="Pfam" id="PF01258">
    <property type="entry name" value="zf-dskA_traR"/>
    <property type="match status" value="1"/>
</dbReference>
<dbReference type="PANTHER" id="PTHR38777">
    <property type="entry name" value="FELS-2 PROPHAGE PROTEIN"/>
    <property type="match status" value="1"/>
</dbReference>
<evidence type="ECO:0000256" key="2">
    <source>
        <dbReference type="ARBA" id="ARBA00022771"/>
    </source>
</evidence>
<reference evidence="8" key="1">
    <citation type="journal article" date="2017" name="Biotechnol. Biofuels">
        <title>Evaluation of environmental bacterial communities as a factor affecting the growth of duckweed Lemna minor.</title>
        <authorList>
            <person name="Ishizawa H."/>
            <person name="Kuroda M."/>
            <person name="Morikawa M."/>
            <person name="Ike M."/>
        </authorList>
    </citation>
    <scope>NUCLEOTIDE SEQUENCE [LARGE SCALE GENOMIC DNA]</scope>
    <source>
        <strain evidence="8">H3</strain>
    </source>
</reference>
<organism evidence="7 8">
    <name type="scientific">Aquitalea magnusonii</name>
    <dbReference type="NCBI Taxonomy" id="332411"/>
    <lineage>
        <taxon>Bacteria</taxon>
        <taxon>Pseudomonadati</taxon>
        <taxon>Pseudomonadota</taxon>
        <taxon>Betaproteobacteria</taxon>
        <taxon>Neisseriales</taxon>
        <taxon>Chromobacteriaceae</taxon>
        <taxon>Aquitalea</taxon>
    </lineage>
</organism>
<dbReference type="KEGG" id="amah:DLM_2691"/>
<dbReference type="Proteomes" id="UP000198290">
    <property type="component" value="Chromosome"/>
</dbReference>
<dbReference type="GO" id="GO:1900378">
    <property type="term" value="P:positive regulation of secondary metabolite biosynthetic process"/>
    <property type="evidence" value="ECO:0007669"/>
    <property type="project" value="TreeGrafter"/>
</dbReference>
<evidence type="ECO:0000313" key="8">
    <source>
        <dbReference type="Proteomes" id="UP000198290"/>
    </source>
</evidence>
<name>A0A3G9GJJ4_9NEIS</name>
<dbReference type="OrthoDB" id="8596339at2"/>
<gene>
    <name evidence="7" type="ORF">DLM_2691</name>
</gene>
<accession>A0A3G9GJJ4</accession>
<dbReference type="Gene3D" id="1.20.120.910">
    <property type="entry name" value="DksA, coiled-coil domain"/>
    <property type="match status" value="1"/>
</dbReference>
<protein>
    <submittedName>
        <fullName evidence="7">Hypothetical zinc-finger containing protein</fullName>
    </submittedName>
</protein>
<dbReference type="InterPro" id="IPR000962">
    <property type="entry name" value="Znf_DskA_TraR"/>
</dbReference>
<evidence type="ECO:0000259" key="6">
    <source>
        <dbReference type="Pfam" id="PF01258"/>
    </source>
</evidence>
<dbReference type="PANTHER" id="PTHR38777:SF1">
    <property type="entry name" value="DNAK SUPPRESSOR PROTEIN"/>
    <property type="match status" value="1"/>
</dbReference>
<dbReference type="SUPFAM" id="SSF57716">
    <property type="entry name" value="Glucocorticoid receptor-like (DNA-binding domain)"/>
    <property type="match status" value="1"/>
</dbReference>
<dbReference type="PROSITE" id="PS01102">
    <property type="entry name" value="ZF_DKSA_1"/>
    <property type="match status" value="1"/>
</dbReference>
<feature type="zinc finger region" description="dksA C4-type" evidence="4">
    <location>
        <begin position="36"/>
        <end position="60"/>
    </location>
</feature>
<evidence type="ECO:0000256" key="4">
    <source>
        <dbReference type="PROSITE-ProRule" id="PRU00510"/>
    </source>
</evidence>
<evidence type="ECO:0000256" key="5">
    <source>
        <dbReference type="SAM" id="MobiDB-lite"/>
    </source>
</evidence>
<evidence type="ECO:0000256" key="3">
    <source>
        <dbReference type="ARBA" id="ARBA00022833"/>
    </source>
</evidence>
<dbReference type="AlphaFoldDB" id="A0A3G9GJJ4"/>
<reference evidence="7 8" key="2">
    <citation type="journal article" date="2017" name="Genome Announc.">
        <title>Draft genome sequence of Aquitalea magnusonii strain H3, a plant growth-promoting bacterium of duckweed Lemna minor.</title>
        <authorList>
            <person name="Ishizawa H."/>
            <person name="Kuroda M."/>
            <person name="Ike M."/>
        </authorList>
    </citation>
    <scope>NUCLEOTIDE SEQUENCE [LARGE SCALE GENOMIC DNA]</scope>
    <source>
        <strain evidence="7 8">H3</strain>
    </source>
</reference>
<dbReference type="NCBIfam" id="TIGR02419">
    <property type="entry name" value="C4_traR_proteo"/>
    <property type="match status" value="1"/>
</dbReference>
<keyword evidence="2 7" id="KW-0863">Zinc-finger</keyword>
<evidence type="ECO:0000256" key="1">
    <source>
        <dbReference type="ARBA" id="ARBA00022723"/>
    </source>
</evidence>
<dbReference type="InterPro" id="IPR012783">
    <property type="entry name" value="Znf_C4_TraR"/>
</dbReference>
<dbReference type="EMBL" id="AP018823">
    <property type="protein sequence ID" value="BBF86292.1"/>
    <property type="molecule type" value="Genomic_DNA"/>
</dbReference>
<dbReference type="GO" id="GO:0008270">
    <property type="term" value="F:zinc ion binding"/>
    <property type="evidence" value="ECO:0007669"/>
    <property type="project" value="UniProtKB-KW"/>
</dbReference>
<sequence>MTDMFDRAQELEQRQREEALARHAAKQQAGSSFSHCNDCGEPIPERRRLCVPGCTRCIDCQNEHEKRSAR</sequence>
<dbReference type="InterPro" id="IPR020458">
    <property type="entry name" value="Znf_DskA_TraR_CS"/>
</dbReference>
<feature type="compositionally biased region" description="Basic and acidic residues" evidence="5">
    <location>
        <begin position="1"/>
        <end position="21"/>
    </location>
</feature>
<dbReference type="PROSITE" id="PS51128">
    <property type="entry name" value="ZF_DKSA_2"/>
    <property type="match status" value="1"/>
</dbReference>
<evidence type="ECO:0000313" key="7">
    <source>
        <dbReference type="EMBL" id="BBF86292.1"/>
    </source>
</evidence>
<keyword evidence="8" id="KW-1185">Reference proteome</keyword>